<dbReference type="InterPro" id="IPR023170">
    <property type="entry name" value="HhH_base_excis_C"/>
</dbReference>
<dbReference type="GO" id="GO:0051539">
    <property type="term" value="F:4 iron, 4 sulfur cluster binding"/>
    <property type="evidence" value="ECO:0007669"/>
    <property type="project" value="UniProtKB-KW"/>
</dbReference>
<dbReference type="SUPFAM" id="SSF48150">
    <property type="entry name" value="DNA-glycosylase"/>
    <property type="match status" value="1"/>
</dbReference>
<dbReference type="GO" id="GO:0003824">
    <property type="term" value="F:catalytic activity"/>
    <property type="evidence" value="ECO:0007669"/>
    <property type="project" value="InterPro"/>
</dbReference>
<gene>
    <name evidence="6" type="ORF">A2936_02440</name>
</gene>
<dbReference type="GO" id="GO:0046872">
    <property type="term" value="F:metal ion binding"/>
    <property type="evidence" value="ECO:0007669"/>
    <property type="project" value="UniProtKB-KW"/>
</dbReference>
<evidence type="ECO:0000256" key="1">
    <source>
        <dbReference type="ARBA" id="ARBA00022485"/>
    </source>
</evidence>
<keyword evidence="3" id="KW-0408">Iron</keyword>
<evidence type="ECO:0000313" key="7">
    <source>
        <dbReference type="Proteomes" id="UP000176846"/>
    </source>
</evidence>
<evidence type="ECO:0000256" key="2">
    <source>
        <dbReference type="ARBA" id="ARBA00022723"/>
    </source>
</evidence>
<evidence type="ECO:0000256" key="3">
    <source>
        <dbReference type="ARBA" id="ARBA00023004"/>
    </source>
</evidence>
<name>A0A1F7UW25_9BACT</name>
<keyword evidence="2" id="KW-0479">Metal-binding</keyword>
<comment type="caution">
    <text evidence="6">The sequence shown here is derived from an EMBL/GenBank/DDBJ whole genome shotgun (WGS) entry which is preliminary data.</text>
</comment>
<dbReference type="SMART" id="SM00478">
    <property type="entry name" value="ENDO3c"/>
    <property type="match status" value="1"/>
</dbReference>
<keyword evidence="1" id="KW-0004">4Fe-4S</keyword>
<dbReference type="CDD" id="cd00056">
    <property type="entry name" value="ENDO3c"/>
    <property type="match status" value="1"/>
</dbReference>
<dbReference type="InterPro" id="IPR011257">
    <property type="entry name" value="DNA_glycosylase"/>
</dbReference>
<dbReference type="InterPro" id="IPR003265">
    <property type="entry name" value="HhH-GPD_domain"/>
</dbReference>
<organism evidence="6 7">
    <name type="scientific">Candidatus Uhrbacteria bacterium RIFCSPLOWO2_01_FULL_47_25</name>
    <dbReference type="NCBI Taxonomy" id="1802402"/>
    <lineage>
        <taxon>Bacteria</taxon>
        <taxon>Candidatus Uhriibacteriota</taxon>
    </lineage>
</organism>
<dbReference type="EMBL" id="MGEK01000020">
    <property type="protein sequence ID" value="OGL82493.1"/>
    <property type="molecule type" value="Genomic_DNA"/>
</dbReference>
<evidence type="ECO:0000256" key="4">
    <source>
        <dbReference type="ARBA" id="ARBA00023014"/>
    </source>
</evidence>
<evidence type="ECO:0000259" key="5">
    <source>
        <dbReference type="SMART" id="SM00478"/>
    </source>
</evidence>
<reference evidence="6 7" key="1">
    <citation type="journal article" date="2016" name="Nat. Commun.">
        <title>Thousands of microbial genomes shed light on interconnected biogeochemical processes in an aquifer system.</title>
        <authorList>
            <person name="Anantharaman K."/>
            <person name="Brown C.T."/>
            <person name="Hug L.A."/>
            <person name="Sharon I."/>
            <person name="Castelle C.J."/>
            <person name="Probst A.J."/>
            <person name="Thomas B.C."/>
            <person name="Singh A."/>
            <person name="Wilkins M.J."/>
            <person name="Karaoz U."/>
            <person name="Brodie E.L."/>
            <person name="Williams K.H."/>
            <person name="Hubbard S.S."/>
            <person name="Banfield J.F."/>
        </authorList>
    </citation>
    <scope>NUCLEOTIDE SEQUENCE [LARGE SCALE GENOMIC DNA]</scope>
</reference>
<accession>A0A1F7UW25</accession>
<dbReference type="Gene3D" id="1.10.340.30">
    <property type="entry name" value="Hypothetical protein, domain 2"/>
    <property type="match status" value="1"/>
</dbReference>
<dbReference type="PANTHER" id="PTHR10359:SF19">
    <property type="entry name" value="DNA REPAIR GLYCOSYLASE MJ1434-RELATED"/>
    <property type="match status" value="1"/>
</dbReference>
<dbReference type="Proteomes" id="UP000176846">
    <property type="component" value="Unassembled WGS sequence"/>
</dbReference>
<sequence>MGVTTEKRVVRRGSQSLLPLYRVMRCQYGHPRNQWGLWCKRRKTLAEKEEIIIGAILTQRTNWRNVELSITALKRVRAGRLKNLYKLAQKNPNKLADIIRSCGFYQTKVKYLRAVTGFFVKNGGLKPISKWPLNKLRVALLELHGVGPETADSILLYALNKPIFVVDEYTRRLIKRKNFVVPSLSYDHLQRFFMERLPKDYRLYQDFHAIIVVDGKNTGRP</sequence>
<dbReference type="GO" id="GO:0006284">
    <property type="term" value="P:base-excision repair"/>
    <property type="evidence" value="ECO:0007669"/>
    <property type="project" value="InterPro"/>
</dbReference>
<keyword evidence="4" id="KW-0411">Iron-sulfur</keyword>
<protein>
    <recommendedName>
        <fullName evidence="5">HhH-GPD domain-containing protein</fullName>
    </recommendedName>
</protein>
<dbReference type="Gene3D" id="1.10.1670.10">
    <property type="entry name" value="Helix-hairpin-Helix base-excision DNA repair enzymes (C-terminal)"/>
    <property type="match status" value="1"/>
</dbReference>
<dbReference type="PANTHER" id="PTHR10359">
    <property type="entry name" value="A/G-SPECIFIC ADENINE GLYCOSYLASE/ENDONUCLEASE III"/>
    <property type="match status" value="1"/>
</dbReference>
<feature type="domain" description="HhH-GPD" evidence="5">
    <location>
        <begin position="57"/>
        <end position="217"/>
    </location>
</feature>
<dbReference type="AlphaFoldDB" id="A0A1F7UW25"/>
<evidence type="ECO:0000313" key="6">
    <source>
        <dbReference type="EMBL" id="OGL82493.1"/>
    </source>
</evidence>
<proteinExistence type="predicted"/>
<dbReference type="Pfam" id="PF00730">
    <property type="entry name" value="HhH-GPD"/>
    <property type="match status" value="1"/>
</dbReference>